<dbReference type="InterPro" id="IPR000504">
    <property type="entry name" value="RRM_dom"/>
</dbReference>
<dbReference type="AlphaFoldDB" id="A0A0C3QTB3"/>
<proteinExistence type="predicted"/>
<dbReference type="Pfam" id="PF00076">
    <property type="entry name" value="RRM_1"/>
    <property type="match status" value="1"/>
</dbReference>
<evidence type="ECO:0000256" key="3">
    <source>
        <dbReference type="SAM" id="MobiDB-lite"/>
    </source>
</evidence>
<name>A0A0C3QTB3_9AGAM</name>
<feature type="compositionally biased region" description="Basic and acidic residues" evidence="3">
    <location>
        <begin position="130"/>
        <end position="179"/>
    </location>
</feature>
<reference evidence="5 6" key="1">
    <citation type="submission" date="2014-04" db="EMBL/GenBank/DDBJ databases">
        <authorList>
            <consortium name="DOE Joint Genome Institute"/>
            <person name="Kuo A."/>
            <person name="Girlanda M."/>
            <person name="Perotto S."/>
            <person name="Kohler A."/>
            <person name="Nagy L.G."/>
            <person name="Floudas D."/>
            <person name="Copeland A."/>
            <person name="Barry K.W."/>
            <person name="Cichocki N."/>
            <person name="Veneault-Fourrey C."/>
            <person name="LaButti K."/>
            <person name="Lindquist E.A."/>
            <person name="Lipzen A."/>
            <person name="Lundell T."/>
            <person name="Morin E."/>
            <person name="Murat C."/>
            <person name="Sun H."/>
            <person name="Tunlid A."/>
            <person name="Henrissat B."/>
            <person name="Grigoriev I.V."/>
            <person name="Hibbett D.S."/>
            <person name="Martin F."/>
            <person name="Nordberg H.P."/>
            <person name="Cantor M.N."/>
            <person name="Hua S.X."/>
        </authorList>
    </citation>
    <scope>NUCLEOTIDE SEQUENCE [LARGE SCALE GENOMIC DNA]</scope>
    <source>
        <strain evidence="5 6">MUT 4182</strain>
    </source>
</reference>
<keyword evidence="1 2" id="KW-0694">RNA-binding</keyword>
<dbReference type="InterPro" id="IPR025715">
    <property type="entry name" value="FoP_C"/>
</dbReference>
<sequence length="214" mass="23286">MATRSHPYSRPRREAATTSSAPLSKCIVSGLHYEITEQELVKIFKPYGSFARDPAIRYDRSGRSTGFAFVTYENEEDAAVAQKELDGVLAKGEEIHVKLDHYYAPRGAKDKANGPATSAKGGRGGSLLNRIEKDSLLNRLSDKSSGKDASKAAAPKTDRAGPARSERPANGRTRSERGVGSRQSARRQKPKTAEDLDKELDAYTKTAEDVDMAA</sequence>
<dbReference type="SUPFAM" id="SSF54928">
    <property type="entry name" value="RNA-binding domain, RBD"/>
    <property type="match status" value="1"/>
</dbReference>
<dbReference type="OrthoDB" id="5382468at2759"/>
<dbReference type="SMART" id="SM01218">
    <property type="entry name" value="FoP_duplication"/>
    <property type="match status" value="1"/>
</dbReference>
<evidence type="ECO:0000256" key="2">
    <source>
        <dbReference type="PROSITE-ProRule" id="PRU00176"/>
    </source>
</evidence>
<accession>A0A0C3QTB3</accession>
<evidence type="ECO:0000256" key="1">
    <source>
        <dbReference type="ARBA" id="ARBA00022884"/>
    </source>
</evidence>
<feature type="region of interest" description="Disordered" evidence="3">
    <location>
        <begin position="1"/>
        <end position="21"/>
    </location>
</feature>
<feature type="compositionally biased region" description="Basic and acidic residues" evidence="3">
    <location>
        <begin position="191"/>
        <end position="208"/>
    </location>
</feature>
<dbReference type="GO" id="GO:0005634">
    <property type="term" value="C:nucleus"/>
    <property type="evidence" value="ECO:0007669"/>
    <property type="project" value="TreeGrafter"/>
</dbReference>
<dbReference type="InterPro" id="IPR035979">
    <property type="entry name" value="RBD_domain_sf"/>
</dbReference>
<feature type="region of interest" description="Disordered" evidence="3">
    <location>
        <begin position="106"/>
        <end position="214"/>
    </location>
</feature>
<dbReference type="PANTHER" id="PTHR19965">
    <property type="entry name" value="RNA AND EXPORT FACTOR BINDING PROTEIN"/>
    <property type="match status" value="1"/>
</dbReference>
<keyword evidence="6" id="KW-1185">Reference proteome</keyword>
<feature type="domain" description="RRM" evidence="4">
    <location>
        <begin position="24"/>
        <end position="102"/>
    </location>
</feature>
<dbReference type="Proteomes" id="UP000054248">
    <property type="component" value="Unassembled WGS sequence"/>
</dbReference>
<dbReference type="CDD" id="cd00590">
    <property type="entry name" value="RRM_SF"/>
    <property type="match status" value="1"/>
</dbReference>
<evidence type="ECO:0000313" key="5">
    <source>
        <dbReference type="EMBL" id="KIO31379.1"/>
    </source>
</evidence>
<reference evidence="6" key="2">
    <citation type="submission" date="2015-01" db="EMBL/GenBank/DDBJ databases">
        <title>Evolutionary Origins and Diversification of the Mycorrhizal Mutualists.</title>
        <authorList>
            <consortium name="DOE Joint Genome Institute"/>
            <consortium name="Mycorrhizal Genomics Consortium"/>
            <person name="Kohler A."/>
            <person name="Kuo A."/>
            <person name="Nagy L.G."/>
            <person name="Floudas D."/>
            <person name="Copeland A."/>
            <person name="Barry K.W."/>
            <person name="Cichocki N."/>
            <person name="Veneault-Fourrey C."/>
            <person name="LaButti K."/>
            <person name="Lindquist E.A."/>
            <person name="Lipzen A."/>
            <person name="Lundell T."/>
            <person name="Morin E."/>
            <person name="Murat C."/>
            <person name="Riley R."/>
            <person name="Ohm R."/>
            <person name="Sun H."/>
            <person name="Tunlid A."/>
            <person name="Henrissat B."/>
            <person name="Grigoriev I.V."/>
            <person name="Hibbett D.S."/>
            <person name="Martin F."/>
        </authorList>
    </citation>
    <scope>NUCLEOTIDE SEQUENCE [LARGE SCALE GENOMIC DNA]</scope>
    <source>
        <strain evidence="6">MUT 4182</strain>
    </source>
</reference>
<dbReference type="PROSITE" id="PS50102">
    <property type="entry name" value="RRM"/>
    <property type="match status" value="1"/>
</dbReference>
<dbReference type="Gene3D" id="3.30.70.330">
    <property type="match status" value="1"/>
</dbReference>
<dbReference type="PANTHER" id="PTHR19965:SF82">
    <property type="entry name" value="THO COMPLEX SUBUNIT 4"/>
    <property type="match status" value="1"/>
</dbReference>
<dbReference type="HOGENOM" id="CLU_052367_4_1_1"/>
<evidence type="ECO:0000259" key="4">
    <source>
        <dbReference type="PROSITE" id="PS50102"/>
    </source>
</evidence>
<evidence type="ECO:0000313" key="6">
    <source>
        <dbReference type="Proteomes" id="UP000054248"/>
    </source>
</evidence>
<dbReference type="GO" id="GO:0003729">
    <property type="term" value="F:mRNA binding"/>
    <property type="evidence" value="ECO:0007669"/>
    <property type="project" value="TreeGrafter"/>
</dbReference>
<protein>
    <recommendedName>
        <fullName evidence="4">RRM domain-containing protein</fullName>
    </recommendedName>
</protein>
<gene>
    <name evidence="5" type="ORF">M407DRAFT_241785</name>
</gene>
<dbReference type="InterPro" id="IPR012677">
    <property type="entry name" value="Nucleotide-bd_a/b_plait_sf"/>
</dbReference>
<dbReference type="STRING" id="1051891.A0A0C3QTB3"/>
<organism evidence="5 6">
    <name type="scientific">Tulasnella calospora MUT 4182</name>
    <dbReference type="NCBI Taxonomy" id="1051891"/>
    <lineage>
        <taxon>Eukaryota</taxon>
        <taxon>Fungi</taxon>
        <taxon>Dikarya</taxon>
        <taxon>Basidiomycota</taxon>
        <taxon>Agaricomycotina</taxon>
        <taxon>Agaricomycetes</taxon>
        <taxon>Cantharellales</taxon>
        <taxon>Tulasnellaceae</taxon>
        <taxon>Tulasnella</taxon>
    </lineage>
</organism>
<dbReference type="Pfam" id="PF13865">
    <property type="entry name" value="FoP_duplication"/>
    <property type="match status" value="1"/>
</dbReference>
<dbReference type="InterPro" id="IPR051229">
    <property type="entry name" value="ALYREF_mRNA_export"/>
</dbReference>
<dbReference type="SMART" id="SM00360">
    <property type="entry name" value="RRM"/>
    <property type="match status" value="1"/>
</dbReference>
<dbReference type="EMBL" id="KN822963">
    <property type="protein sequence ID" value="KIO31379.1"/>
    <property type="molecule type" value="Genomic_DNA"/>
</dbReference>